<dbReference type="NCBIfam" id="TIGR00724">
    <property type="entry name" value="urea_amlyse_rel"/>
    <property type="match status" value="1"/>
</dbReference>
<keyword evidence="1" id="KW-0547">Nucleotide-binding</keyword>
<dbReference type="Proteomes" id="UP000001600">
    <property type="component" value="Chromosome 2"/>
</dbReference>
<dbReference type="InterPro" id="IPR003778">
    <property type="entry name" value="CT_A_B"/>
</dbReference>
<reference evidence="5 6" key="1">
    <citation type="journal article" date="2009" name="J. Bacteriol.">
        <title>Genome sequences of three Agrobacterium biovars help elucidate the evolution of multichromosome genomes in bacteria.</title>
        <authorList>
            <person name="Slater S.C."/>
            <person name="Goldman B.S."/>
            <person name="Goodner B."/>
            <person name="Setubal J.C."/>
            <person name="Farrand S.K."/>
            <person name="Nester E.W."/>
            <person name="Burr T.J."/>
            <person name="Banta L."/>
            <person name="Dickerman A.W."/>
            <person name="Paulsen I."/>
            <person name="Otten L."/>
            <person name="Suen G."/>
            <person name="Welch R."/>
            <person name="Almeida N.F."/>
            <person name="Arnold F."/>
            <person name="Burton O.T."/>
            <person name="Du Z."/>
            <person name="Ewing A."/>
            <person name="Godsy E."/>
            <person name="Heisel S."/>
            <person name="Houmiel K.L."/>
            <person name="Jhaveri J."/>
            <person name="Lu J."/>
            <person name="Miller N.M."/>
            <person name="Norton S."/>
            <person name="Chen Q."/>
            <person name="Phoolcharoen W."/>
            <person name="Ohlin V."/>
            <person name="Ondrusek D."/>
            <person name="Pride N."/>
            <person name="Stricklin S.L."/>
            <person name="Sun J."/>
            <person name="Wheeler C."/>
            <person name="Wilson L."/>
            <person name="Zhu H."/>
            <person name="Wood D.W."/>
        </authorList>
    </citation>
    <scope>NUCLEOTIDE SEQUENCE [LARGE SCALE GENOMIC DNA]</scope>
    <source>
        <strain evidence="6">K84 / ATCC BAA-868</strain>
    </source>
</reference>
<dbReference type="PANTHER" id="PTHR43309:SF5">
    <property type="entry name" value="5-OXOPROLINASE SUBUNIT C"/>
    <property type="match status" value="1"/>
</dbReference>
<dbReference type="SMART" id="SM00797">
    <property type="entry name" value="AHS2"/>
    <property type="match status" value="1"/>
</dbReference>
<evidence type="ECO:0000256" key="2">
    <source>
        <dbReference type="ARBA" id="ARBA00022801"/>
    </source>
</evidence>
<dbReference type="InterPro" id="IPR029000">
    <property type="entry name" value="Cyclophilin-like_dom_sf"/>
</dbReference>
<proteinExistence type="predicted"/>
<sequence>MMHLRILQAGPMVTVQDRGRRGLLHSGVSGSGPMDAPSFRIANALVGNRQDMAALEFASAGGTFEVTEPVRFAVTGGDVDIRIDGSAVRPWESHDLFPGSTLVVGGLRSAVWGYVAFAGGIDTPLILGSRATHLRTGLGGHEGRCLRTGDLLPIGSLDPMPHLALTKPWRRSNRPINVVAGPQDDYFDASAWRTFLGSSFVVSTSRDRMAQMLDGPVISACRGNDIVSDGTTLGSIQIPGSGRPIVLMAERQTTGGYPKIATVASVDVPRLAQIPSGMAIRFRLISQATAEALLVAERQALQDVITDLSEKTTPMSVAQEVAP</sequence>
<dbReference type="KEGG" id="ara:Arad_7969"/>
<dbReference type="PANTHER" id="PTHR43309">
    <property type="entry name" value="5-OXOPROLINASE SUBUNIT C"/>
    <property type="match status" value="1"/>
</dbReference>
<dbReference type="eggNOG" id="COG1984">
    <property type="taxonomic scope" value="Bacteria"/>
</dbReference>
<dbReference type="EMBL" id="CP000629">
    <property type="protein sequence ID" value="ACM29354.1"/>
    <property type="molecule type" value="Genomic_DNA"/>
</dbReference>
<dbReference type="Pfam" id="PF02626">
    <property type="entry name" value="CT_A_B"/>
    <property type="match status" value="1"/>
</dbReference>
<organism evidence="5 6">
    <name type="scientific">Rhizobium rhizogenes (strain K84 / ATCC BAA-868)</name>
    <name type="common">Agrobacterium radiobacter</name>
    <dbReference type="NCBI Taxonomy" id="311403"/>
    <lineage>
        <taxon>Bacteria</taxon>
        <taxon>Pseudomonadati</taxon>
        <taxon>Pseudomonadota</taxon>
        <taxon>Alphaproteobacteria</taxon>
        <taxon>Hyphomicrobiales</taxon>
        <taxon>Rhizobiaceae</taxon>
        <taxon>Rhizobium/Agrobacterium group</taxon>
        <taxon>Rhizobium</taxon>
    </lineage>
</organism>
<name>B9JHG1_RHIR8</name>
<keyword evidence="2" id="KW-0378">Hydrolase</keyword>
<evidence type="ECO:0000313" key="5">
    <source>
        <dbReference type="EMBL" id="ACM29354.1"/>
    </source>
</evidence>
<dbReference type="AlphaFoldDB" id="B9JHG1"/>
<evidence type="ECO:0000256" key="3">
    <source>
        <dbReference type="ARBA" id="ARBA00022840"/>
    </source>
</evidence>
<dbReference type="InterPro" id="IPR052708">
    <property type="entry name" value="PxpC"/>
</dbReference>
<evidence type="ECO:0000313" key="6">
    <source>
        <dbReference type="Proteomes" id="UP000001600"/>
    </source>
</evidence>
<feature type="domain" description="Carboxyltransferase" evidence="4">
    <location>
        <begin position="25"/>
        <end position="301"/>
    </location>
</feature>
<dbReference type="HOGENOM" id="CLU_028967_0_1_5"/>
<evidence type="ECO:0000259" key="4">
    <source>
        <dbReference type="SMART" id="SM00797"/>
    </source>
</evidence>
<keyword evidence="3" id="KW-0067">ATP-binding</keyword>
<dbReference type="Gene3D" id="2.40.100.10">
    <property type="entry name" value="Cyclophilin-like"/>
    <property type="match status" value="1"/>
</dbReference>
<dbReference type="SUPFAM" id="SSF50891">
    <property type="entry name" value="Cyclophilin-like"/>
    <property type="match status" value="1"/>
</dbReference>
<protein>
    <recommendedName>
        <fullName evidence="4">Carboxyltransferase domain-containing protein</fullName>
    </recommendedName>
</protein>
<evidence type="ECO:0000256" key="1">
    <source>
        <dbReference type="ARBA" id="ARBA00022741"/>
    </source>
</evidence>
<gene>
    <name evidence="5" type="ordered locus">Arad_7969</name>
</gene>
<accession>B9JHG1</accession>
<dbReference type="GO" id="GO:0005524">
    <property type="term" value="F:ATP binding"/>
    <property type="evidence" value="ECO:0007669"/>
    <property type="project" value="UniProtKB-KW"/>
</dbReference>
<dbReference type="GO" id="GO:0016787">
    <property type="term" value="F:hydrolase activity"/>
    <property type="evidence" value="ECO:0007669"/>
    <property type="project" value="UniProtKB-KW"/>
</dbReference>
<dbReference type="STRING" id="311403.Arad_7969"/>